<dbReference type="SUPFAM" id="SSF48371">
    <property type="entry name" value="ARM repeat"/>
    <property type="match status" value="1"/>
</dbReference>
<comment type="similarity">
    <text evidence="1">Belongs to the ataxin-10 family.</text>
</comment>
<evidence type="ECO:0008006" key="4">
    <source>
        <dbReference type="Google" id="ProtNLM"/>
    </source>
</evidence>
<protein>
    <recommendedName>
        <fullName evidence="4">Armadillo-type protein</fullName>
    </recommendedName>
</protein>
<proteinExistence type="inferred from homology"/>
<organism evidence="2 3">
    <name type="scientific">Thamnocephalis sphaerospora</name>
    <dbReference type="NCBI Taxonomy" id="78915"/>
    <lineage>
        <taxon>Eukaryota</taxon>
        <taxon>Fungi</taxon>
        <taxon>Fungi incertae sedis</taxon>
        <taxon>Zoopagomycota</taxon>
        <taxon>Zoopagomycotina</taxon>
        <taxon>Zoopagomycetes</taxon>
        <taxon>Zoopagales</taxon>
        <taxon>Sigmoideomycetaceae</taxon>
        <taxon>Thamnocephalis</taxon>
    </lineage>
</organism>
<evidence type="ECO:0000313" key="3">
    <source>
        <dbReference type="Proteomes" id="UP000271241"/>
    </source>
</evidence>
<dbReference type="PANTHER" id="PTHR13255">
    <property type="entry name" value="ATAXIN-10"/>
    <property type="match status" value="1"/>
</dbReference>
<evidence type="ECO:0000256" key="1">
    <source>
        <dbReference type="ARBA" id="ARBA00008384"/>
    </source>
</evidence>
<reference evidence="3" key="1">
    <citation type="journal article" date="2018" name="Nat. Microbiol.">
        <title>Leveraging single-cell genomics to expand the fungal tree of life.</title>
        <authorList>
            <person name="Ahrendt S.R."/>
            <person name="Quandt C.A."/>
            <person name="Ciobanu D."/>
            <person name="Clum A."/>
            <person name="Salamov A."/>
            <person name="Andreopoulos B."/>
            <person name="Cheng J.F."/>
            <person name="Woyke T."/>
            <person name="Pelin A."/>
            <person name="Henrissat B."/>
            <person name="Reynolds N.K."/>
            <person name="Benny G.L."/>
            <person name="Smith M.E."/>
            <person name="James T.Y."/>
            <person name="Grigoriev I.V."/>
        </authorList>
    </citation>
    <scope>NUCLEOTIDE SEQUENCE [LARGE SCALE GENOMIC DNA]</scope>
    <source>
        <strain evidence="3">RSA 1356</strain>
    </source>
</reference>
<name>A0A4P9XHL0_9FUNG</name>
<dbReference type="Proteomes" id="UP000271241">
    <property type="component" value="Unassembled WGS sequence"/>
</dbReference>
<evidence type="ECO:0000313" key="2">
    <source>
        <dbReference type="EMBL" id="RKP04771.1"/>
    </source>
</evidence>
<dbReference type="EMBL" id="KZ993467">
    <property type="protein sequence ID" value="RKP04771.1"/>
    <property type="molecule type" value="Genomic_DNA"/>
</dbReference>
<sequence>MSANPSRTTPAAHVAAVLEEQVLAQLSVSAAAQESQLDAVGSALATLTGQLRATELADLPAFWTCLERVCTCVHSMHGVESGRQGERLTALAGAALRFIRNLVAGEPRNQQAAVNCGADRLALSVIAKGINDRLATRVAIQTLCNLVTGNAAVRDVLWTHMLADDAETEWHTLSLLARASDSATRTALLVFVLNAIKNDAAAR</sequence>
<gene>
    <name evidence="2" type="ORF">THASP1DRAFT_33424</name>
</gene>
<dbReference type="InterPro" id="IPR016024">
    <property type="entry name" value="ARM-type_fold"/>
</dbReference>
<keyword evidence="3" id="KW-1185">Reference proteome</keyword>
<dbReference type="GO" id="GO:0005829">
    <property type="term" value="C:cytosol"/>
    <property type="evidence" value="ECO:0007669"/>
    <property type="project" value="TreeGrafter"/>
</dbReference>
<dbReference type="AlphaFoldDB" id="A0A4P9XHL0"/>
<accession>A0A4P9XHL0</accession>
<dbReference type="OrthoDB" id="379794at2759"/>
<dbReference type="InterPro" id="IPR051374">
    <property type="entry name" value="Ataxin-10/CTR86_families"/>
</dbReference>
<dbReference type="PANTHER" id="PTHR13255:SF0">
    <property type="entry name" value="ATAXIN-10"/>
    <property type="match status" value="1"/>
</dbReference>